<accession>A0A0V1BV82</accession>
<dbReference type="AlphaFoldDB" id="A0A0V1BV82"/>
<reference evidence="2 3" key="1">
    <citation type="submission" date="2015-01" db="EMBL/GenBank/DDBJ databases">
        <title>Evolution of Trichinella species and genotypes.</title>
        <authorList>
            <person name="Korhonen P.K."/>
            <person name="Edoardo P."/>
            <person name="Giuseppe L.R."/>
            <person name="Gasser R.B."/>
        </authorList>
    </citation>
    <scope>NUCLEOTIDE SEQUENCE [LARGE SCALE GENOMIC DNA]</scope>
    <source>
        <strain evidence="2">ISS3</strain>
    </source>
</reference>
<comment type="caution">
    <text evidence="2">The sequence shown here is derived from an EMBL/GenBank/DDBJ whole genome shotgun (WGS) entry which is preliminary data.</text>
</comment>
<gene>
    <name evidence="2" type="ORF">T01_5891</name>
</gene>
<organism evidence="2 3">
    <name type="scientific">Trichinella spiralis</name>
    <name type="common">Trichina worm</name>
    <dbReference type="NCBI Taxonomy" id="6334"/>
    <lineage>
        <taxon>Eukaryota</taxon>
        <taxon>Metazoa</taxon>
        <taxon>Ecdysozoa</taxon>
        <taxon>Nematoda</taxon>
        <taxon>Enoplea</taxon>
        <taxon>Dorylaimia</taxon>
        <taxon>Trichinellida</taxon>
        <taxon>Trichinellidae</taxon>
        <taxon>Trichinella</taxon>
    </lineage>
</organism>
<dbReference type="InParanoid" id="A0A0V1BV82"/>
<sequence length="130" mass="14324">MGSFISHRLPGWLQHEQPVHWAGDLPCGGPNLSRSVDSPLDLPQLVTVAPSAPPPRGTAPCRIPVWVLVFDRMEIHVHLTGEQLEWACLEDQALEQDSTSQRKVLGSSSSSSAFPRTYRSGSLAERTRRS</sequence>
<feature type="compositionally biased region" description="Polar residues" evidence="1">
    <location>
        <begin position="97"/>
        <end position="114"/>
    </location>
</feature>
<name>A0A0V1BV82_TRISP</name>
<evidence type="ECO:0000313" key="2">
    <source>
        <dbReference type="EMBL" id="KRY40822.1"/>
    </source>
</evidence>
<dbReference type="EMBL" id="JYDH01000011">
    <property type="protein sequence ID" value="KRY40822.1"/>
    <property type="molecule type" value="Genomic_DNA"/>
</dbReference>
<evidence type="ECO:0000313" key="3">
    <source>
        <dbReference type="Proteomes" id="UP000054776"/>
    </source>
</evidence>
<protein>
    <submittedName>
        <fullName evidence="2">Uncharacterized protein</fullName>
    </submittedName>
</protein>
<proteinExistence type="predicted"/>
<feature type="region of interest" description="Disordered" evidence="1">
    <location>
        <begin position="97"/>
        <end position="130"/>
    </location>
</feature>
<evidence type="ECO:0000256" key="1">
    <source>
        <dbReference type="SAM" id="MobiDB-lite"/>
    </source>
</evidence>
<dbReference type="Proteomes" id="UP000054776">
    <property type="component" value="Unassembled WGS sequence"/>
</dbReference>
<keyword evidence="3" id="KW-1185">Reference proteome</keyword>